<keyword evidence="2" id="KW-1185">Reference proteome</keyword>
<protein>
    <submittedName>
        <fullName evidence="1">Uncharacterized protein</fullName>
    </submittedName>
</protein>
<name>A0A0K1EHQ7_CHOCO</name>
<organism evidence="1 2">
    <name type="scientific">Chondromyces crocatus</name>
    <dbReference type="NCBI Taxonomy" id="52"/>
    <lineage>
        <taxon>Bacteria</taxon>
        <taxon>Pseudomonadati</taxon>
        <taxon>Myxococcota</taxon>
        <taxon>Polyangia</taxon>
        <taxon>Polyangiales</taxon>
        <taxon>Polyangiaceae</taxon>
        <taxon>Chondromyces</taxon>
    </lineage>
</organism>
<evidence type="ECO:0000313" key="1">
    <source>
        <dbReference type="EMBL" id="AKT40411.1"/>
    </source>
</evidence>
<dbReference type="STRING" id="52.CMC5_045640"/>
<dbReference type="Proteomes" id="UP000067626">
    <property type="component" value="Chromosome"/>
</dbReference>
<dbReference type="AlphaFoldDB" id="A0A0K1EHQ7"/>
<accession>A0A0K1EHQ7</accession>
<dbReference type="EMBL" id="CP012159">
    <property type="protein sequence ID" value="AKT40411.1"/>
    <property type="molecule type" value="Genomic_DNA"/>
</dbReference>
<sequence>MNVTGTDGLTILVDEKPVAENVKHTATENEKLVAQVTLSSGPHKIEAKDASGKVLESFTIDIDFGGRYLYAPARPKGTCFFVQTDEYKSSPSADSSVKDRFKALDKDRTIWKVESIDYWFQDSPESVTIKTKKGSSSGSVIKRSLRQAACDDPDFAD</sequence>
<dbReference type="KEGG" id="ccro:CMC5_045640"/>
<proteinExistence type="predicted"/>
<reference evidence="1 2" key="1">
    <citation type="submission" date="2015-07" db="EMBL/GenBank/DDBJ databases">
        <title>Genome analysis of myxobacterium Chondromyces crocatus Cm c5 reveals a high potential for natural compound synthesis and the genetic basis for the loss of fruiting body formation.</title>
        <authorList>
            <person name="Zaburannyi N."/>
            <person name="Bunk B."/>
            <person name="Maier J."/>
            <person name="Overmann J."/>
            <person name="Mueller R."/>
        </authorList>
    </citation>
    <scope>NUCLEOTIDE SEQUENCE [LARGE SCALE GENOMIC DNA]</scope>
    <source>
        <strain evidence="1 2">Cm c5</strain>
    </source>
</reference>
<evidence type="ECO:0000313" key="2">
    <source>
        <dbReference type="Proteomes" id="UP000067626"/>
    </source>
</evidence>
<gene>
    <name evidence="1" type="ORF">CMC5_045640</name>
</gene>